<evidence type="ECO:0000256" key="1">
    <source>
        <dbReference type="SAM" id="Phobius"/>
    </source>
</evidence>
<dbReference type="EMBL" id="BONK01000007">
    <property type="protein sequence ID" value="GIG21586.1"/>
    <property type="molecule type" value="Genomic_DNA"/>
</dbReference>
<keyword evidence="3" id="KW-1185">Reference proteome</keyword>
<gene>
    <name evidence="2" type="ORF">Cch01nite_23100</name>
</gene>
<keyword evidence="1" id="KW-0812">Transmembrane</keyword>
<proteinExistence type="predicted"/>
<protein>
    <submittedName>
        <fullName evidence="2">Uncharacterized protein</fullName>
    </submittedName>
</protein>
<evidence type="ECO:0000313" key="3">
    <source>
        <dbReference type="Proteomes" id="UP000632740"/>
    </source>
</evidence>
<dbReference type="Proteomes" id="UP000632740">
    <property type="component" value="Unassembled WGS sequence"/>
</dbReference>
<keyword evidence="1" id="KW-1133">Transmembrane helix</keyword>
<organism evidence="2 3">
    <name type="scientific">Cellulomonas chitinilytica</name>
    <dbReference type="NCBI Taxonomy" id="398759"/>
    <lineage>
        <taxon>Bacteria</taxon>
        <taxon>Bacillati</taxon>
        <taxon>Actinomycetota</taxon>
        <taxon>Actinomycetes</taxon>
        <taxon>Micrococcales</taxon>
        <taxon>Cellulomonadaceae</taxon>
        <taxon>Cellulomonas</taxon>
    </lineage>
</organism>
<sequence length="67" mass="6953">MRAHRVWVASAAVAVSAAAALVRDAIHVTGQVTGGDWACVVVAVAAGSVALWALFSLGMEHRHHSHL</sequence>
<name>A0A919P4Q2_9CELL</name>
<comment type="caution">
    <text evidence="2">The sequence shown here is derived from an EMBL/GenBank/DDBJ whole genome shotgun (WGS) entry which is preliminary data.</text>
</comment>
<dbReference type="AlphaFoldDB" id="A0A919P4Q2"/>
<keyword evidence="1" id="KW-0472">Membrane</keyword>
<evidence type="ECO:0000313" key="2">
    <source>
        <dbReference type="EMBL" id="GIG21586.1"/>
    </source>
</evidence>
<feature type="transmembrane region" description="Helical" evidence="1">
    <location>
        <begin position="35"/>
        <end position="55"/>
    </location>
</feature>
<accession>A0A919P4Q2</accession>
<reference evidence="2" key="1">
    <citation type="submission" date="2021-01" db="EMBL/GenBank/DDBJ databases">
        <title>Whole genome shotgun sequence of Cellulomonas chitinilytica NBRC 110799.</title>
        <authorList>
            <person name="Komaki H."/>
            <person name="Tamura T."/>
        </authorList>
    </citation>
    <scope>NUCLEOTIDE SEQUENCE</scope>
    <source>
        <strain evidence="2">NBRC 110799</strain>
    </source>
</reference>